<protein>
    <submittedName>
        <fullName evidence="1">Lasso RiPP family leader peptide-containing protein</fullName>
    </submittedName>
</protein>
<sequence length="44" mass="4668">MENTAVYETPALVEIGDFTELTLCTPWGSCRDFLGCGSAPICVG</sequence>
<accession>A0AAU8K067</accession>
<reference evidence="1" key="1">
    <citation type="submission" date="2024-06" db="EMBL/GenBank/DDBJ databases">
        <title>The genome sequences of Kitasatospora sp. strain HUAS MG31.</title>
        <authorList>
            <person name="Mo P."/>
        </authorList>
    </citation>
    <scope>NUCLEOTIDE SEQUENCE</scope>
    <source>
        <strain evidence="1">HUAS MG31</strain>
    </source>
</reference>
<name>A0AAU8K067_9ACTN</name>
<organism evidence="1">
    <name type="scientific">Kitasatospora camelliae</name>
    <dbReference type="NCBI Taxonomy" id="3156397"/>
    <lineage>
        <taxon>Bacteria</taxon>
        <taxon>Bacillati</taxon>
        <taxon>Actinomycetota</taxon>
        <taxon>Actinomycetes</taxon>
        <taxon>Kitasatosporales</taxon>
        <taxon>Streptomycetaceae</taxon>
        <taxon>Kitasatospora</taxon>
    </lineage>
</organism>
<dbReference type="NCBIfam" id="NF033521">
    <property type="entry name" value="lasso_leader_L3"/>
    <property type="match status" value="1"/>
</dbReference>
<dbReference type="AlphaFoldDB" id="A0AAU8K067"/>
<evidence type="ECO:0000313" key="1">
    <source>
        <dbReference type="EMBL" id="XCM82023.1"/>
    </source>
</evidence>
<dbReference type="EMBL" id="CP159872">
    <property type="protein sequence ID" value="XCM82023.1"/>
    <property type="molecule type" value="Genomic_DNA"/>
</dbReference>
<dbReference type="KEGG" id="kcm:ABWK59_25550"/>
<dbReference type="RefSeq" id="WP_354642950.1">
    <property type="nucleotide sequence ID" value="NZ_CP159872.1"/>
</dbReference>
<gene>
    <name evidence="1" type="ORF">ABWK59_25550</name>
</gene>
<proteinExistence type="predicted"/>